<proteinExistence type="predicted"/>
<dbReference type="Proteomes" id="UP000799423">
    <property type="component" value="Unassembled WGS sequence"/>
</dbReference>
<accession>A0A6A7BCI7</accession>
<sequence>MHDFSMQSLPWINRVNLRYPLHLDSRVSDKIETWFSTIASTTSSEDKWTLPPSVKAMNDSRANLQDTSMETLPHSTTHTEASMDDEDYFAESSKEMSHDGTEMSNGTLDEFSGDQYLESNTESVHSLTASGDDVDWEPSEERPEIETMSLPNMAGDHDRKMTSDENDLIVNWPTNPASGTAPEGSQQWDNVSRHPGHYSPRATMANMTLLPTMVPEIMYPVASAGSALYKTTSQRGSSSDERDSFEQAWKKHTESGVTATEPIDVAAERGHAIHDAGASLRHEAQPEQGDKYSVPDESNRPDSPFGSKPGLSYIFRVDEICEAPDATATIDNKGDWVPSILTSDNIAAGGGVSGTWWYCNGSQIYSFPPAQAPTEAQRYKTYSAYYSGGRGFWILDSDALRPRRSSTWQPLRFAHDTSDYSSYLTTAAETGTLACQRADQTWPNMLLPNIYHGSDTPYAQYGSLKGELGIFLALMSLSVKQDFMAQWFPMMFNNSQWYTHVLPHGRQDKRGVVVYIYTCPPSWNAGSTKEILQAYEDGNWFGSRYYH</sequence>
<keyword evidence="3" id="KW-1185">Reference proteome</keyword>
<feature type="compositionally biased region" description="Polar residues" evidence="1">
    <location>
        <begin position="176"/>
        <end position="190"/>
    </location>
</feature>
<reference evidence="2" key="1">
    <citation type="submission" date="2020-01" db="EMBL/GenBank/DDBJ databases">
        <authorList>
            <consortium name="DOE Joint Genome Institute"/>
            <person name="Haridas S."/>
            <person name="Albert R."/>
            <person name="Binder M."/>
            <person name="Bloem J."/>
            <person name="Labutti K."/>
            <person name="Salamov A."/>
            <person name="Andreopoulos B."/>
            <person name="Baker S.E."/>
            <person name="Barry K."/>
            <person name="Bills G."/>
            <person name="Bluhm B.H."/>
            <person name="Cannon C."/>
            <person name="Castanera R."/>
            <person name="Culley D.E."/>
            <person name="Daum C."/>
            <person name="Ezra D."/>
            <person name="Gonzalez J.B."/>
            <person name="Henrissat B."/>
            <person name="Kuo A."/>
            <person name="Liang C."/>
            <person name="Lipzen A."/>
            <person name="Lutzoni F."/>
            <person name="Magnuson J."/>
            <person name="Mondo S."/>
            <person name="Nolan M."/>
            <person name="Ohm R."/>
            <person name="Pangilinan J."/>
            <person name="Park H.-J."/>
            <person name="Ramirez L."/>
            <person name="Alfaro M."/>
            <person name="Sun H."/>
            <person name="Tritt A."/>
            <person name="Yoshinaga Y."/>
            <person name="Zwiers L.-H."/>
            <person name="Turgeon B.G."/>
            <person name="Goodwin S.B."/>
            <person name="Spatafora J.W."/>
            <person name="Crous P.W."/>
            <person name="Grigoriev I.V."/>
        </authorList>
    </citation>
    <scope>NUCLEOTIDE SEQUENCE</scope>
    <source>
        <strain evidence="2">IPT5</strain>
    </source>
</reference>
<protein>
    <submittedName>
        <fullName evidence="2">Uncharacterized protein</fullName>
    </submittedName>
</protein>
<evidence type="ECO:0000313" key="3">
    <source>
        <dbReference type="Proteomes" id="UP000799423"/>
    </source>
</evidence>
<feature type="compositionally biased region" description="Basic and acidic residues" evidence="1">
    <location>
        <begin position="238"/>
        <end position="254"/>
    </location>
</feature>
<feature type="compositionally biased region" description="Basic and acidic residues" evidence="1">
    <location>
        <begin position="279"/>
        <end position="300"/>
    </location>
</feature>
<evidence type="ECO:0000256" key="1">
    <source>
        <dbReference type="SAM" id="MobiDB-lite"/>
    </source>
</evidence>
<dbReference type="OrthoDB" id="5243686at2759"/>
<feature type="region of interest" description="Disordered" evidence="1">
    <location>
        <begin position="176"/>
        <end position="199"/>
    </location>
</feature>
<feature type="region of interest" description="Disordered" evidence="1">
    <location>
        <begin position="279"/>
        <end position="307"/>
    </location>
</feature>
<name>A0A6A7BCI7_9PLEO</name>
<evidence type="ECO:0000313" key="2">
    <source>
        <dbReference type="EMBL" id="KAF2851858.1"/>
    </source>
</evidence>
<organism evidence="2 3">
    <name type="scientific">Plenodomus tracheiphilus IPT5</name>
    <dbReference type="NCBI Taxonomy" id="1408161"/>
    <lineage>
        <taxon>Eukaryota</taxon>
        <taxon>Fungi</taxon>
        <taxon>Dikarya</taxon>
        <taxon>Ascomycota</taxon>
        <taxon>Pezizomycotina</taxon>
        <taxon>Dothideomycetes</taxon>
        <taxon>Pleosporomycetidae</taxon>
        <taxon>Pleosporales</taxon>
        <taxon>Pleosporineae</taxon>
        <taxon>Leptosphaeriaceae</taxon>
        <taxon>Plenodomus</taxon>
    </lineage>
</organism>
<feature type="region of interest" description="Disordered" evidence="1">
    <location>
        <begin position="232"/>
        <end position="261"/>
    </location>
</feature>
<dbReference type="EMBL" id="MU006300">
    <property type="protein sequence ID" value="KAF2851858.1"/>
    <property type="molecule type" value="Genomic_DNA"/>
</dbReference>
<gene>
    <name evidence="2" type="ORF">T440DRAFT_421455</name>
</gene>
<dbReference type="AlphaFoldDB" id="A0A6A7BCI7"/>